<organism evidence="2 3">
    <name type="scientific">Cryptosporidium xiaoi</name>
    <dbReference type="NCBI Taxonomy" id="659607"/>
    <lineage>
        <taxon>Eukaryota</taxon>
        <taxon>Sar</taxon>
        <taxon>Alveolata</taxon>
        <taxon>Apicomplexa</taxon>
        <taxon>Conoidasida</taxon>
        <taxon>Coccidia</taxon>
        <taxon>Eucoccidiorida</taxon>
        <taxon>Eimeriorina</taxon>
        <taxon>Cryptosporidiidae</taxon>
        <taxon>Cryptosporidium</taxon>
    </lineage>
</organism>
<name>A0AAV9XT39_9CRYT</name>
<accession>A0AAV9XT39</accession>
<gene>
    <name evidence="2" type="ORF">RS030_81302</name>
</gene>
<feature type="transmembrane region" description="Helical" evidence="1">
    <location>
        <begin position="25"/>
        <end position="45"/>
    </location>
</feature>
<dbReference type="Proteomes" id="UP001311799">
    <property type="component" value="Unassembled WGS sequence"/>
</dbReference>
<keyword evidence="1" id="KW-0812">Transmembrane</keyword>
<keyword evidence="1" id="KW-0472">Membrane</keyword>
<evidence type="ECO:0000256" key="1">
    <source>
        <dbReference type="SAM" id="Phobius"/>
    </source>
</evidence>
<dbReference type="AlphaFoldDB" id="A0AAV9XT39"/>
<dbReference type="EMBL" id="JAWDEY010000036">
    <property type="protein sequence ID" value="KAK6587856.1"/>
    <property type="molecule type" value="Genomic_DNA"/>
</dbReference>
<evidence type="ECO:0000313" key="2">
    <source>
        <dbReference type="EMBL" id="KAK6587856.1"/>
    </source>
</evidence>
<protein>
    <submittedName>
        <fullName evidence="2">Uncharacterized protein</fullName>
    </submittedName>
</protein>
<reference evidence="2 3" key="1">
    <citation type="submission" date="2023-10" db="EMBL/GenBank/DDBJ databases">
        <title>Comparative genomics analysis reveals potential genetic determinants of host preference in Cryptosporidium xiaoi.</title>
        <authorList>
            <person name="Xiao L."/>
            <person name="Li J."/>
        </authorList>
    </citation>
    <scope>NUCLEOTIDE SEQUENCE [LARGE SCALE GENOMIC DNA]</scope>
    <source>
        <strain evidence="2 3">52996</strain>
    </source>
</reference>
<feature type="transmembrane region" description="Helical" evidence="1">
    <location>
        <begin position="52"/>
        <end position="70"/>
    </location>
</feature>
<keyword evidence="1" id="KW-1133">Transmembrane helix</keyword>
<comment type="caution">
    <text evidence="2">The sequence shown here is derived from an EMBL/GenBank/DDBJ whole genome shotgun (WGS) entry which is preliminary data.</text>
</comment>
<feature type="transmembrane region" description="Helical" evidence="1">
    <location>
        <begin position="76"/>
        <end position="101"/>
    </location>
</feature>
<evidence type="ECO:0000313" key="3">
    <source>
        <dbReference type="Proteomes" id="UP001311799"/>
    </source>
</evidence>
<keyword evidence="3" id="KW-1185">Reference proteome</keyword>
<proteinExistence type="predicted"/>
<sequence>MSDINYSNSNSINGYPDYILQIPEVSRIVMIIKYVSYMHLLFGFVRMFTSEVLWAILESISLGLFGVYIFSKNSPLIHYLLYGLISIFHLSCSTLLFYVSFITWRTIKVTKNDDGGPVDNGELNFQPNIIDNLKISALSHLTCSLLCVFSAYFINKLTKLIDHFNRLDAMNNSNERESHIIHTSIPINSSYTLVSDNYKVEAFSGTPVRLKDYPKLNDIS</sequence>